<protein>
    <submittedName>
        <fullName evidence="2">Uncharacterized protein</fullName>
    </submittedName>
</protein>
<keyword evidence="1" id="KW-0812">Transmembrane</keyword>
<gene>
    <name evidence="2" type="ORF">I7I51_04658</name>
</gene>
<dbReference type="Proteomes" id="UP000663671">
    <property type="component" value="Chromosome 4"/>
</dbReference>
<evidence type="ECO:0000256" key="1">
    <source>
        <dbReference type="SAM" id="Phobius"/>
    </source>
</evidence>
<feature type="transmembrane region" description="Helical" evidence="1">
    <location>
        <begin position="66"/>
        <end position="91"/>
    </location>
</feature>
<dbReference type="VEuPathDB" id="FungiDB:I7I51_04658"/>
<proteinExistence type="predicted"/>
<accession>A0A8A1M5X8</accession>
<keyword evidence="1" id="KW-1133">Transmembrane helix</keyword>
<sequence>MHASGVEWSMLGVWTYLVSICLEQGAQPRVHGFSPAIIYSFAPFSDLFSAKDSDLFRLPWRALLTYFPGFSSASLPSAGLAFGVIIFNVLVGLPYSGWTSRVDIPSVLHILKHRLTGAEVINPPIYLGMVTSPGNTQPFQSKYKKAALLE</sequence>
<name>A0A8A1M5X8_AJECA</name>
<evidence type="ECO:0000313" key="3">
    <source>
        <dbReference type="Proteomes" id="UP000663671"/>
    </source>
</evidence>
<organism evidence="2 3">
    <name type="scientific">Ajellomyces capsulatus</name>
    <name type="common">Darling's disease fungus</name>
    <name type="synonym">Histoplasma capsulatum</name>
    <dbReference type="NCBI Taxonomy" id="5037"/>
    <lineage>
        <taxon>Eukaryota</taxon>
        <taxon>Fungi</taxon>
        <taxon>Dikarya</taxon>
        <taxon>Ascomycota</taxon>
        <taxon>Pezizomycotina</taxon>
        <taxon>Eurotiomycetes</taxon>
        <taxon>Eurotiomycetidae</taxon>
        <taxon>Onygenales</taxon>
        <taxon>Ajellomycetaceae</taxon>
        <taxon>Histoplasma</taxon>
    </lineage>
</organism>
<keyword evidence="1" id="KW-0472">Membrane</keyword>
<evidence type="ECO:0000313" key="2">
    <source>
        <dbReference type="EMBL" id="QSS59862.1"/>
    </source>
</evidence>
<reference evidence="2" key="1">
    <citation type="submission" date="2021-01" db="EMBL/GenBank/DDBJ databases">
        <title>Chromosome-level genome assembly of a human fungal pathogen reveals clustering of transcriptionally co-regulated genes.</title>
        <authorList>
            <person name="Voorhies M."/>
            <person name="Cohen S."/>
            <person name="Shea T.P."/>
            <person name="Petrus S."/>
            <person name="Munoz J.F."/>
            <person name="Poplawski S."/>
            <person name="Goldman W.E."/>
            <person name="Michael T."/>
            <person name="Cuomo C.A."/>
            <person name="Sil A."/>
            <person name="Beyhan S."/>
        </authorList>
    </citation>
    <scope>NUCLEOTIDE SEQUENCE</scope>
    <source>
        <strain evidence="2">WU24</strain>
    </source>
</reference>
<dbReference type="AlphaFoldDB" id="A0A8A1M5X8"/>
<dbReference type="EMBL" id="CP069110">
    <property type="protein sequence ID" value="QSS59862.1"/>
    <property type="molecule type" value="Genomic_DNA"/>
</dbReference>